<feature type="transmembrane region" description="Helical" evidence="7">
    <location>
        <begin position="56"/>
        <end position="75"/>
    </location>
</feature>
<feature type="transmembrane region" description="Helical" evidence="7">
    <location>
        <begin position="135"/>
        <end position="163"/>
    </location>
</feature>
<feature type="transmembrane region" description="Helical" evidence="7">
    <location>
        <begin position="183"/>
        <end position="204"/>
    </location>
</feature>
<feature type="compositionally biased region" description="Basic and acidic residues" evidence="6">
    <location>
        <begin position="416"/>
        <end position="426"/>
    </location>
</feature>
<evidence type="ECO:0000256" key="3">
    <source>
        <dbReference type="ARBA" id="ARBA00022989"/>
    </source>
</evidence>
<sequence>MPTNGTWPWGPPPANAARSLQADIIVCAIITWIIAFTFVVLRFYTRCRLKHILGPTDWCILPALLFSAGVSASSIEQAFRGAGRHAWDLNPYGLPALERATWYGILFYNLSLVFTRISILLLYKRIFTYNWAKRAIQVGLVIITATGIWFIASVATACVPLEAFWDWSLFMRTQVYCQPPNLWWGNAAIHIAEDLFIVILPMPILSSLNLPKKQKFALVGLFGLGFFVCIVTALRLVTLVEIQSNPDADATYTSAQIVYWSTAEVNALIVCSCIMTLKPLVQKWFPNMLSPSHYGRDRSLRWITPITNTQRQSRQSLTRPLTGHQRNASDSIRKRGEALPRVEEKEHAVADDAHKSLDLEAQRSGSVSTVVCDDDPSIVGMSALSAPPKAHLRLSIHVRKSVEVSRYPESPMTNESFEKERRRSSQDQDYFTPPYTPGWQSEGSTILICKDFAEESGNNK</sequence>
<feature type="transmembrane region" description="Helical" evidence="7">
    <location>
        <begin position="20"/>
        <end position="44"/>
    </location>
</feature>
<dbReference type="EMBL" id="JAULSV010000001">
    <property type="protein sequence ID" value="KAK0657042.1"/>
    <property type="molecule type" value="Genomic_DNA"/>
</dbReference>
<comment type="subcellular location">
    <subcellularLocation>
        <location evidence="1">Membrane</location>
        <topology evidence="1">Multi-pass membrane protein</topology>
    </subcellularLocation>
</comment>
<evidence type="ECO:0000256" key="2">
    <source>
        <dbReference type="ARBA" id="ARBA00022692"/>
    </source>
</evidence>
<accession>A0AA39YSV7</accession>
<evidence type="ECO:0000313" key="10">
    <source>
        <dbReference type="Proteomes" id="UP001174936"/>
    </source>
</evidence>
<feature type="transmembrane region" description="Helical" evidence="7">
    <location>
        <begin position="100"/>
        <end position="123"/>
    </location>
</feature>
<evidence type="ECO:0000256" key="7">
    <source>
        <dbReference type="SAM" id="Phobius"/>
    </source>
</evidence>
<evidence type="ECO:0000256" key="1">
    <source>
        <dbReference type="ARBA" id="ARBA00004141"/>
    </source>
</evidence>
<feature type="compositionally biased region" description="Basic and acidic residues" evidence="6">
    <location>
        <begin position="331"/>
        <end position="357"/>
    </location>
</feature>
<keyword evidence="4 7" id="KW-0472">Membrane</keyword>
<evidence type="ECO:0000259" key="8">
    <source>
        <dbReference type="Pfam" id="PF20684"/>
    </source>
</evidence>
<evidence type="ECO:0000256" key="6">
    <source>
        <dbReference type="SAM" id="MobiDB-lite"/>
    </source>
</evidence>
<keyword evidence="10" id="KW-1185">Reference proteome</keyword>
<dbReference type="Pfam" id="PF20684">
    <property type="entry name" value="Fung_rhodopsin"/>
    <property type="match status" value="1"/>
</dbReference>
<feature type="region of interest" description="Disordered" evidence="6">
    <location>
        <begin position="309"/>
        <end position="357"/>
    </location>
</feature>
<dbReference type="PANTHER" id="PTHR33048:SF47">
    <property type="entry name" value="INTEGRAL MEMBRANE PROTEIN-RELATED"/>
    <property type="match status" value="1"/>
</dbReference>
<keyword evidence="2 7" id="KW-0812">Transmembrane</keyword>
<dbReference type="Proteomes" id="UP001174936">
    <property type="component" value="Unassembled WGS sequence"/>
</dbReference>
<comment type="caution">
    <text evidence="9">The sequence shown here is derived from an EMBL/GenBank/DDBJ whole genome shotgun (WGS) entry which is preliminary data.</text>
</comment>
<reference evidence="9" key="1">
    <citation type="submission" date="2023-06" db="EMBL/GenBank/DDBJ databases">
        <title>Genome-scale phylogeny and comparative genomics of the fungal order Sordariales.</title>
        <authorList>
            <consortium name="Lawrence Berkeley National Laboratory"/>
            <person name="Hensen N."/>
            <person name="Bonometti L."/>
            <person name="Westerberg I."/>
            <person name="Brannstrom I.O."/>
            <person name="Guillou S."/>
            <person name="Cros-Aarteil S."/>
            <person name="Calhoun S."/>
            <person name="Haridas S."/>
            <person name="Kuo A."/>
            <person name="Mondo S."/>
            <person name="Pangilinan J."/>
            <person name="Riley R."/>
            <person name="Labutti K."/>
            <person name="Andreopoulos B."/>
            <person name="Lipzen A."/>
            <person name="Chen C."/>
            <person name="Yanf M."/>
            <person name="Daum C."/>
            <person name="Ng V."/>
            <person name="Clum A."/>
            <person name="Steindorff A."/>
            <person name="Ohm R."/>
            <person name="Martin F."/>
            <person name="Silar P."/>
            <person name="Natvig D."/>
            <person name="Lalanne C."/>
            <person name="Gautier V."/>
            <person name="Ament-Velasquez S.L."/>
            <person name="Kruys A."/>
            <person name="Hutchinson M.I."/>
            <person name="Powell A.J."/>
            <person name="Barry K."/>
            <person name="Miller A.N."/>
            <person name="Grigoriev I.V."/>
            <person name="Debuchy R."/>
            <person name="Gladieux P."/>
            <person name="Thoren M.H."/>
            <person name="Johannesson H."/>
        </authorList>
    </citation>
    <scope>NUCLEOTIDE SEQUENCE</scope>
    <source>
        <strain evidence="9">SMH2532-1</strain>
    </source>
</reference>
<feature type="region of interest" description="Disordered" evidence="6">
    <location>
        <begin position="406"/>
        <end position="442"/>
    </location>
</feature>
<gene>
    <name evidence="9" type="ORF">B0T16DRAFT_452540</name>
</gene>
<proteinExistence type="inferred from homology"/>
<dbReference type="GO" id="GO:0016020">
    <property type="term" value="C:membrane"/>
    <property type="evidence" value="ECO:0007669"/>
    <property type="project" value="UniProtKB-SubCell"/>
</dbReference>
<evidence type="ECO:0000313" key="9">
    <source>
        <dbReference type="EMBL" id="KAK0657042.1"/>
    </source>
</evidence>
<comment type="similarity">
    <text evidence="5">Belongs to the SAT4 family.</text>
</comment>
<protein>
    <recommendedName>
        <fullName evidence="8">Rhodopsin domain-containing protein</fullName>
    </recommendedName>
</protein>
<feature type="domain" description="Rhodopsin" evidence="8">
    <location>
        <begin position="41"/>
        <end position="283"/>
    </location>
</feature>
<keyword evidence="3 7" id="KW-1133">Transmembrane helix</keyword>
<dbReference type="InterPro" id="IPR052337">
    <property type="entry name" value="SAT4-like"/>
</dbReference>
<organism evidence="9 10">
    <name type="scientific">Cercophora newfieldiana</name>
    <dbReference type="NCBI Taxonomy" id="92897"/>
    <lineage>
        <taxon>Eukaryota</taxon>
        <taxon>Fungi</taxon>
        <taxon>Dikarya</taxon>
        <taxon>Ascomycota</taxon>
        <taxon>Pezizomycotina</taxon>
        <taxon>Sordariomycetes</taxon>
        <taxon>Sordariomycetidae</taxon>
        <taxon>Sordariales</taxon>
        <taxon>Lasiosphaeriaceae</taxon>
        <taxon>Cercophora</taxon>
    </lineage>
</organism>
<dbReference type="InterPro" id="IPR049326">
    <property type="entry name" value="Rhodopsin_dom_fungi"/>
</dbReference>
<dbReference type="AlphaFoldDB" id="A0AA39YSV7"/>
<dbReference type="PANTHER" id="PTHR33048">
    <property type="entry name" value="PTH11-LIKE INTEGRAL MEMBRANE PROTEIN (AFU_ORTHOLOGUE AFUA_5G11245)"/>
    <property type="match status" value="1"/>
</dbReference>
<evidence type="ECO:0000256" key="4">
    <source>
        <dbReference type="ARBA" id="ARBA00023136"/>
    </source>
</evidence>
<evidence type="ECO:0000256" key="5">
    <source>
        <dbReference type="ARBA" id="ARBA00038359"/>
    </source>
</evidence>
<feature type="transmembrane region" description="Helical" evidence="7">
    <location>
        <begin position="216"/>
        <end position="237"/>
    </location>
</feature>
<name>A0AA39YSV7_9PEZI</name>
<feature type="compositionally biased region" description="Polar residues" evidence="6">
    <location>
        <begin position="309"/>
        <end position="330"/>
    </location>
</feature>